<comment type="caution">
    <text evidence="8">The sequence shown here is derived from an EMBL/GenBank/DDBJ whole genome shotgun (WGS) entry which is preliminary data.</text>
</comment>
<evidence type="ECO:0000256" key="4">
    <source>
        <dbReference type="ARBA" id="ARBA00023163"/>
    </source>
</evidence>
<dbReference type="OrthoDB" id="623918at2759"/>
<dbReference type="SUPFAM" id="SSF101936">
    <property type="entry name" value="DNA-binding pseudobarrel domain"/>
    <property type="match status" value="2"/>
</dbReference>
<protein>
    <recommendedName>
        <fullName evidence="7">TF-B3 domain-containing protein</fullName>
    </recommendedName>
</protein>
<evidence type="ECO:0000313" key="9">
    <source>
        <dbReference type="Proteomes" id="UP000428333"/>
    </source>
</evidence>
<feature type="compositionally biased region" description="Polar residues" evidence="6">
    <location>
        <begin position="249"/>
        <end position="259"/>
    </location>
</feature>
<dbReference type="GO" id="GO:0005634">
    <property type="term" value="C:nucleus"/>
    <property type="evidence" value="ECO:0007669"/>
    <property type="project" value="UniProtKB-SubCell"/>
</dbReference>
<feature type="non-terminal residue" evidence="8">
    <location>
        <position position="1"/>
    </location>
</feature>
<evidence type="ECO:0000256" key="2">
    <source>
        <dbReference type="ARBA" id="ARBA00023015"/>
    </source>
</evidence>
<dbReference type="AlphaFoldDB" id="A0A6A4KT13"/>
<dbReference type="Gene3D" id="2.40.330.10">
    <property type="entry name" value="DNA-binding pseudobarrel domain"/>
    <property type="match status" value="2"/>
</dbReference>
<organism evidence="8 9">
    <name type="scientific">Rhododendron williamsianum</name>
    <dbReference type="NCBI Taxonomy" id="262921"/>
    <lineage>
        <taxon>Eukaryota</taxon>
        <taxon>Viridiplantae</taxon>
        <taxon>Streptophyta</taxon>
        <taxon>Embryophyta</taxon>
        <taxon>Tracheophyta</taxon>
        <taxon>Spermatophyta</taxon>
        <taxon>Magnoliopsida</taxon>
        <taxon>eudicotyledons</taxon>
        <taxon>Gunneridae</taxon>
        <taxon>Pentapetalae</taxon>
        <taxon>asterids</taxon>
        <taxon>Ericales</taxon>
        <taxon>Ericaceae</taxon>
        <taxon>Ericoideae</taxon>
        <taxon>Rhodoreae</taxon>
        <taxon>Rhododendron</taxon>
    </lineage>
</organism>
<dbReference type="Pfam" id="PF02362">
    <property type="entry name" value="B3"/>
    <property type="match status" value="2"/>
</dbReference>
<reference evidence="8 9" key="1">
    <citation type="journal article" date="2019" name="Genome Biol. Evol.">
        <title>The Rhododendron genome and chromosomal organization provide insight into shared whole-genome duplications across the heath family (Ericaceae).</title>
        <authorList>
            <person name="Soza V.L."/>
            <person name="Lindsley D."/>
            <person name="Waalkes A."/>
            <person name="Ramage E."/>
            <person name="Patwardhan R.P."/>
            <person name="Burton J.N."/>
            <person name="Adey A."/>
            <person name="Kumar A."/>
            <person name="Qiu R."/>
            <person name="Shendure J."/>
            <person name="Hall B."/>
        </authorList>
    </citation>
    <scope>NUCLEOTIDE SEQUENCE [LARGE SCALE GENOMIC DNA]</scope>
    <source>
        <strain evidence="8">RSF 1966-606</strain>
    </source>
</reference>
<dbReference type="PROSITE" id="PS50863">
    <property type="entry name" value="B3"/>
    <property type="match status" value="2"/>
</dbReference>
<dbReference type="SMART" id="SM01019">
    <property type="entry name" value="B3"/>
    <property type="match status" value="2"/>
</dbReference>
<dbReference type="InterPro" id="IPR003340">
    <property type="entry name" value="B3_DNA-bd"/>
</dbReference>
<dbReference type="GO" id="GO:0003677">
    <property type="term" value="F:DNA binding"/>
    <property type="evidence" value="ECO:0007669"/>
    <property type="project" value="UniProtKB-KW"/>
</dbReference>
<evidence type="ECO:0000256" key="1">
    <source>
        <dbReference type="ARBA" id="ARBA00004123"/>
    </source>
</evidence>
<keyword evidence="5" id="KW-0539">Nucleus</keyword>
<evidence type="ECO:0000259" key="7">
    <source>
        <dbReference type="PROSITE" id="PS50863"/>
    </source>
</evidence>
<keyword evidence="9" id="KW-1185">Reference proteome</keyword>
<name>A0A6A4KT13_9ERIC</name>
<keyword evidence="3" id="KW-0238">DNA-binding</keyword>
<evidence type="ECO:0000256" key="6">
    <source>
        <dbReference type="SAM" id="MobiDB-lite"/>
    </source>
</evidence>
<keyword evidence="4" id="KW-0804">Transcription</keyword>
<feature type="region of interest" description="Disordered" evidence="6">
    <location>
        <begin position="229"/>
        <end position="259"/>
    </location>
</feature>
<evidence type="ECO:0000256" key="3">
    <source>
        <dbReference type="ARBA" id="ARBA00023125"/>
    </source>
</evidence>
<dbReference type="EMBL" id="QEFC01003701">
    <property type="protein sequence ID" value="KAE9447224.1"/>
    <property type="molecule type" value="Genomic_DNA"/>
</dbReference>
<dbReference type="CDD" id="cd10017">
    <property type="entry name" value="B3_DNA"/>
    <property type="match status" value="2"/>
</dbReference>
<dbReference type="Proteomes" id="UP000428333">
    <property type="component" value="Linkage Group LG13"/>
</dbReference>
<dbReference type="PANTHER" id="PTHR31920:SF37">
    <property type="entry name" value="B3 DOMAIN-CONTAINING TRANSCRIPTION FACTOR VRN1"/>
    <property type="match status" value="1"/>
</dbReference>
<evidence type="ECO:0000256" key="5">
    <source>
        <dbReference type="ARBA" id="ARBA00023242"/>
    </source>
</evidence>
<dbReference type="InterPro" id="IPR015300">
    <property type="entry name" value="DNA-bd_pseudobarrel_sf"/>
</dbReference>
<gene>
    <name evidence="8" type="ORF">C3L33_20879</name>
</gene>
<sequence>MKMGNEGEAADPDCRRPPIFYRMIVPSIVHDKKLRVQGKFLKKLGNELPAVTTLTTPNGCNWQVRLEKIDDKVWFTEGWHEFVKHHSIRVGYLLLFVYVGNLNFHVNIFDLGDAEIRYQCKTPCSSGGPSCGNRCRVPYKEEAEHDDSVEILGSFPTCQKPTSLEAKLNRSGISEPQYKADGGTLHLCSVSSAARSTRDVGIQCGYSELMTSAYETRLHCLSRNPELSRKRKRGIGSTDGSALLAKSGSEVQTRGSETTSGTLLRSWRVVTPEEKERHMPSSFAEKYLGGVSGFITLQASTGEKWPVRCMWSNGSAKLSKGWPEFVRDNVLEEGDVCVFELIKIEEIVLKVTIFRLVEDAEPVNQIPKEKLARVSQLSSGYDLNG</sequence>
<feature type="domain" description="TF-B3" evidence="7">
    <location>
        <begin position="19"/>
        <end position="112"/>
    </location>
</feature>
<evidence type="ECO:0000313" key="8">
    <source>
        <dbReference type="EMBL" id="KAE9447224.1"/>
    </source>
</evidence>
<keyword evidence="2" id="KW-0805">Transcription regulation</keyword>
<dbReference type="PANTHER" id="PTHR31920">
    <property type="entry name" value="B3 DOMAIN-CONTAINING"/>
    <property type="match status" value="1"/>
</dbReference>
<accession>A0A6A4KT13</accession>
<feature type="domain" description="TF-B3" evidence="7">
    <location>
        <begin position="279"/>
        <end position="357"/>
    </location>
</feature>
<comment type="subcellular location">
    <subcellularLocation>
        <location evidence="1">Nucleus</location>
    </subcellularLocation>
</comment>
<proteinExistence type="predicted"/>
<dbReference type="InterPro" id="IPR050655">
    <property type="entry name" value="Plant_B3_domain"/>
</dbReference>